<evidence type="ECO:0000313" key="3">
    <source>
        <dbReference type="EMBL" id="AEF03702.1"/>
    </source>
</evidence>
<feature type="signal peptide" evidence="2">
    <location>
        <begin position="1"/>
        <end position="50"/>
    </location>
</feature>
<keyword evidence="1" id="KW-0812">Transmembrane</keyword>
<dbReference type="EMBL" id="CP002339">
    <property type="protein sequence ID" value="AEF03702.1"/>
    <property type="molecule type" value="Genomic_DNA"/>
</dbReference>
<dbReference type="KEGG" id="alt:ambt_10900"/>
<feature type="transmembrane region" description="Helical" evidence="1">
    <location>
        <begin position="118"/>
        <end position="139"/>
    </location>
</feature>
<gene>
    <name evidence="3" type="ordered locus">ambt_10900</name>
</gene>
<protein>
    <submittedName>
        <fullName evidence="3">Uncharacterized protein</fullName>
    </submittedName>
</protein>
<sequence>MTYLRKRVVFCILRIVKCNFKEISDACNNRKWSKSLLILSLVFSSTNALAQTQSEPIAEPKQDVVATAPNNNSVATNKPTQSVENLPIPPKKSVSTTPVNIVNKPGTLFNVDPDDALVIMRMLVTIAALIFSTMLIPFIRYVHNLRSVKLSYLEFFKADIDSVMQRYHHVLTQDELALKYPDCHMNKPWLKTLKDGGYKNEIPHEIVLIDDLLKRALNEVSNDVAYFPVITYTSMPSTNTSHDNPLWKLKREHTKVISEYLNSEVEVQETTRMLYSSPIFDWINSNDQEQRMRWIRGAESLLDEIAKHYIRVRRLNDLLNKLLKPKFFLWIKWLRFYPSV</sequence>
<dbReference type="Proteomes" id="UP000000683">
    <property type="component" value="Chromosome"/>
</dbReference>
<reference evidence="3 4" key="1">
    <citation type="journal article" date="2011" name="J. Bacteriol.">
        <title>Complete genome sequence of the polycyclic aromatic hydrocarbon-degrading bacterium Alteromonas sp. strain SN2.</title>
        <authorList>
            <person name="Jin H.M."/>
            <person name="Jeong H."/>
            <person name="Moon E.J."/>
            <person name="Math R.K."/>
            <person name="Lee K."/>
            <person name="Kim H.J."/>
            <person name="Jeon C.O."/>
            <person name="Oh T.K."/>
            <person name="Kim J.F."/>
        </authorList>
    </citation>
    <scope>NUCLEOTIDE SEQUENCE [LARGE SCALE GENOMIC DNA]</scope>
    <source>
        <strain evidence="4">JCM 17741 / KACC 18427 / KCTC 11700BP / SN2</strain>
    </source>
</reference>
<keyword evidence="1" id="KW-1133">Transmembrane helix</keyword>
<evidence type="ECO:0000256" key="2">
    <source>
        <dbReference type="SAM" id="SignalP"/>
    </source>
</evidence>
<proteinExistence type="predicted"/>
<dbReference type="AlphaFoldDB" id="F5ZCU0"/>
<accession>F5ZCU0</accession>
<evidence type="ECO:0000313" key="4">
    <source>
        <dbReference type="Proteomes" id="UP000000683"/>
    </source>
</evidence>
<organism evidence="3 4">
    <name type="scientific">Alteromonas naphthalenivorans</name>
    <dbReference type="NCBI Taxonomy" id="715451"/>
    <lineage>
        <taxon>Bacteria</taxon>
        <taxon>Pseudomonadati</taxon>
        <taxon>Pseudomonadota</taxon>
        <taxon>Gammaproteobacteria</taxon>
        <taxon>Alteromonadales</taxon>
        <taxon>Alteromonadaceae</taxon>
        <taxon>Alteromonas/Salinimonas group</taxon>
        <taxon>Alteromonas</taxon>
    </lineage>
</organism>
<name>F5ZCU0_ALTNA</name>
<feature type="chain" id="PRO_5003336863" evidence="2">
    <location>
        <begin position="51"/>
        <end position="340"/>
    </location>
</feature>
<evidence type="ECO:0000256" key="1">
    <source>
        <dbReference type="SAM" id="Phobius"/>
    </source>
</evidence>
<keyword evidence="1" id="KW-0472">Membrane</keyword>
<keyword evidence="2" id="KW-0732">Signal</keyword>
<dbReference type="HOGENOM" id="CLU_815455_0_0_6"/>
<keyword evidence="4" id="KW-1185">Reference proteome</keyword>